<proteinExistence type="predicted"/>
<gene>
    <name evidence="3" type="ORF">M9Y10_003224</name>
</gene>
<dbReference type="PROSITE" id="PS50102">
    <property type="entry name" value="RRM"/>
    <property type="match status" value="1"/>
</dbReference>
<evidence type="ECO:0000256" key="1">
    <source>
        <dbReference type="PROSITE-ProRule" id="PRU00176"/>
    </source>
</evidence>
<dbReference type="InterPro" id="IPR035979">
    <property type="entry name" value="RBD_domain_sf"/>
</dbReference>
<dbReference type="Gene3D" id="3.30.70.330">
    <property type="match status" value="1"/>
</dbReference>
<dbReference type="Proteomes" id="UP001470230">
    <property type="component" value="Unassembled WGS sequence"/>
</dbReference>
<name>A0ABR2JNY0_9EUKA</name>
<evidence type="ECO:0000259" key="2">
    <source>
        <dbReference type="PROSITE" id="PS50102"/>
    </source>
</evidence>
<evidence type="ECO:0000313" key="4">
    <source>
        <dbReference type="Proteomes" id="UP001470230"/>
    </source>
</evidence>
<dbReference type="EMBL" id="JAPFFF010000010">
    <property type="protein sequence ID" value="KAK8880544.1"/>
    <property type="molecule type" value="Genomic_DNA"/>
</dbReference>
<organism evidence="3 4">
    <name type="scientific">Tritrichomonas musculus</name>
    <dbReference type="NCBI Taxonomy" id="1915356"/>
    <lineage>
        <taxon>Eukaryota</taxon>
        <taxon>Metamonada</taxon>
        <taxon>Parabasalia</taxon>
        <taxon>Tritrichomonadida</taxon>
        <taxon>Tritrichomonadidae</taxon>
        <taxon>Tritrichomonas</taxon>
    </lineage>
</organism>
<evidence type="ECO:0000313" key="3">
    <source>
        <dbReference type="EMBL" id="KAK8880544.1"/>
    </source>
</evidence>
<dbReference type="InterPro" id="IPR012677">
    <property type="entry name" value="Nucleotide-bd_a/b_plait_sf"/>
</dbReference>
<feature type="domain" description="RRM" evidence="2">
    <location>
        <begin position="67"/>
        <end position="112"/>
    </location>
</feature>
<keyword evidence="4" id="KW-1185">Reference proteome</keyword>
<comment type="caution">
    <text evidence="3">The sequence shown here is derived from an EMBL/GenBank/DDBJ whole genome shotgun (WGS) entry which is preliminary data.</text>
</comment>
<protein>
    <recommendedName>
        <fullName evidence="2">RRM domain-containing protein</fullName>
    </recommendedName>
</protein>
<accession>A0ABR2JNY0</accession>
<dbReference type="Pfam" id="PF00076">
    <property type="entry name" value="RRM_1"/>
    <property type="match status" value="1"/>
</dbReference>
<keyword evidence="1" id="KW-0694">RNA-binding</keyword>
<dbReference type="InterPro" id="IPR000504">
    <property type="entry name" value="RRM_dom"/>
</dbReference>
<reference evidence="3 4" key="1">
    <citation type="submission" date="2024-04" db="EMBL/GenBank/DDBJ databases">
        <title>Tritrichomonas musculus Genome.</title>
        <authorList>
            <person name="Alves-Ferreira E."/>
            <person name="Grigg M."/>
            <person name="Lorenzi H."/>
            <person name="Galac M."/>
        </authorList>
    </citation>
    <scope>NUCLEOTIDE SEQUENCE [LARGE SCALE GENOMIC DNA]</scope>
    <source>
        <strain evidence="3 4">EAF2021</strain>
    </source>
</reference>
<dbReference type="SUPFAM" id="SSF54928">
    <property type="entry name" value="RNA-binding domain, RBD"/>
    <property type="match status" value="1"/>
</dbReference>
<dbReference type="CDD" id="cd00590">
    <property type="entry name" value="RRM_SF"/>
    <property type="match status" value="1"/>
</dbReference>
<sequence length="122" mass="14467">MDINENAVKAVEGLTGNVIDGSTLVCYRYKSKQERLKIKQFKMEKSEKAIQDRKRRIQIESDKCKGRVLFFRNFDKSVTDEELKKLFSQFGTIFWAKIIRNREGNNNKYCFICEILLQHAYM</sequence>